<evidence type="ECO:0000313" key="2">
    <source>
        <dbReference type="Proteomes" id="UP001177744"/>
    </source>
</evidence>
<accession>A0AA40LUH3</accession>
<gene>
    <name evidence="1" type="ORF">QTO34_000251</name>
</gene>
<comment type="caution">
    <text evidence="1">The sequence shown here is derived from an EMBL/GenBank/DDBJ whole genome shotgun (WGS) entry which is preliminary data.</text>
</comment>
<dbReference type="AlphaFoldDB" id="A0AA40LUH3"/>
<evidence type="ECO:0000313" key="1">
    <source>
        <dbReference type="EMBL" id="KAK1346395.1"/>
    </source>
</evidence>
<dbReference type="Proteomes" id="UP001177744">
    <property type="component" value="Unassembled WGS sequence"/>
</dbReference>
<name>A0AA40LUH3_CNENI</name>
<protein>
    <submittedName>
        <fullName evidence="1">Uncharacterized protein</fullName>
    </submittedName>
</protein>
<reference evidence="1" key="1">
    <citation type="submission" date="2023-06" db="EMBL/GenBank/DDBJ databases">
        <title>Reference genome for the Northern bat (Eptesicus nilssonii), a most northern bat species.</title>
        <authorList>
            <person name="Laine V.N."/>
            <person name="Pulliainen A.T."/>
            <person name="Lilley T.M."/>
        </authorList>
    </citation>
    <scope>NUCLEOTIDE SEQUENCE</scope>
    <source>
        <strain evidence="1">BLF_Eptnil</strain>
        <tissue evidence="1">Kidney</tissue>
    </source>
</reference>
<proteinExistence type="predicted"/>
<organism evidence="1 2">
    <name type="scientific">Cnephaeus nilssonii</name>
    <name type="common">Northern bat</name>
    <name type="synonym">Eptesicus nilssonii</name>
    <dbReference type="NCBI Taxonomy" id="3371016"/>
    <lineage>
        <taxon>Eukaryota</taxon>
        <taxon>Metazoa</taxon>
        <taxon>Chordata</taxon>
        <taxon>Craniata</taxon>
        <taxon>Vertebrata</taxon>
        <taxon>Euteleostomi</taxon>
        <taxon>Mammalia</taxon>
        <taxon>Eutheria</taxon>
        <taxon>Laurasiatheria</taxon>
        <taxon>Chiroptera</taxon>
        <taxon>Yangochiroptera</taxon>
        <taxon>Vespertilionidae</taxon>
        <taxon>Cnephaeus</taxon>
    </lineage>
</organism>
<sequence length="184" mass="20647">MDQSSVRRVSHIWGNRRGQHIRSAMDKPRPGKTTFVIMATATTMQIEVGYKGTNARVEWIKYSVHTLNKSDCYAFAAGRVEAQVVPFPFRWTSDSNRMECVLALYQEETAWGNASCKTHALLFPFNRGKEQGPPPQKKDPAPSSNVNYTSCLLRRCINGRVSSEANHAALSLPHADIWWCHGGP</sequence>
<keyword evidence="2" id="KW-1185">Reference proteome</keyword>
<dbReference type="EMBL" id="JAULJE010000001">
    <property type="protein sequence ID" value="KAK1346395.1"/>
    <property type="molecule type" value="Genomic_DNA"/>
</dbReference>